<dbReference type="InParanoid" id="H2ASX1"/>
<dbReference type="AlphaFoldDB" id="H2ASX1"/>
<feature type="region of interest" description="Disordered" evidence="1">
    <location>
        <begin position="154"/>
        <end position="215"/>
    </location>
</feature>
<dbReference type="RefSeq" id="XP_003956606.1">
    <property type="nucleotide sequence ID" value="XM_003956557.1"/>
</dbReference>
<sequence length="215" mass="23999">MSTLASNQSSGNIWSKFRTSTKSLSSSFANLSLKTETDGDSPTSTVVHKALVKYYKHQEPFTGFPGWLGHKEDLPSEQKILQKQNEHIAKQNRPSKFANIRRAATDIKAHHLSSSSQEPDLVHHRTTAGREMHNIYNKDSSSSYTDDFSSREFTSTAAPLRSSSSRGPRVARPMWTDSTPASHMPSGANESSNRETTPTSSQLMTARLQQRRTQF</sequence>
<dbReference type="eggNOG" id="ENOG502S4R3">
    <property type="taxonomic scope" value="Eukaryota"/>
</dbReference>
<dbReference type="FunCoup" id="H2ASX1">
    <property type="interactions" value="33"/>
</dbReference>
<gene>
    <name evidence="3" type="primary">KAFR0C04800</name>
    <name evidence="3" type="ORF">KAFR_0C04800</name>
</gene>
<feature type="compositionally biased region" description="Polar residues" evidence="1">
    <location>
        <begin position="154"/>
        <end position="166"/>
    </location>
</feature>
<dbReference type="GO" id="GO:0005935">
    <property type="term" value="C:cellular bud neck"/>
    <property type="evidence" value="ECO:0007669"/>
    <property type="project" value="EnsemblFungi"/>
</dbReference>
<proteinExistence type="predicted"/>
<evidence type="ECO:0000259" key="2">
    <source>
        <dbReference type="Pfam" id="PF14475"/>
    </source>
</evidence>
<keyword evidence="4" id="KW-1185">Reference proteome</keyword>
<evidence type="ECO:0000313" key="3">
    <source>
        <dbReference type="EMBL" id="CCF57471.1"/>
    </source>
</evidence>
<dbReference type="GO" id="GO:0032120">
    <property type="term" value="P:ascospore-type prospore membrane formation"/>
    <property type="evidence" value="ECO:0007669"/>
    <property type="project" value="EnsemblFungi"/>
</dbReference>
<feature type="domain" description="Mso1 N-terminal" evidence="2">
    <location>
        <begin position="27"/>
        <end position="68"/>
    </location>
</feature>
<dbReference type="EMBL" id="HE650823">
    <property type="protein sequence ID" value="CCF57471.1"/>
    <property type="molecule type" value="Genomic_DNA"/>
</dbReference>
<dbReference type="HOGENOM" id="CLU_082503_0_0_1"/>
<dbReference type="Pfam" id="PF14475">
    <property type="entry name" value="Mso1_Sec1_bdg"/>
    <property type="match status" value="1"/>
</dbReference>
<evidence type="ECO:0000313" key="4">
    <source>
        <dbReference type="Proteomes" id="UP000005220"/>
    </source>
</evidence>
<dbReference type="GO" id="GO:0061025">
    <property type="term" value="P:membrane fusion"/>
    <property type="evidence" value="ECO:0007669"/>
    <property type="project" value="EnsemblFungi"/>
</dbReference>
<dbReference type="GO" id="GO:0031201">
    <property type="term" value="C:SNARE complex"/>
    <property type="evidence" value="ECO:0007669"/>
    <property type="project" value="EnsemblFungi"/>
</dbReference>
<name>H2ASX1_KAZAF</name>
<organism evidence="3 4">
    <name type="scientific">Kazachstania africana (strain ATCC 22294 / BCRC 22015 / CBS 2517 / CECT 1963 / NBRC 1671 / NRRL Y-8276)</name>
    <name type="common">Yeast</name>
    <name type="synonym">Kluyveromyces africanus</name>
    <dbReference type="NCBI Taxonomy" id="1071382"/>
    <lineage>
        <taxon>Eukaryota</taxon>
        <taxon>Fungi</taxon>
        <taxon>Dikarya</taxon>
        <taxon>Ascomycota</taxon>
        <taxon>Saccharomycotina</taxon>
        <taxon>Saccharomycetes</taxon>
        <taxon>Saccharomycetales</taxon>
        <taxon>Saccharomycetaceae</taxon>
        <taxon>Kazachstania</taxon>
    </lineage>
</organism>
<dbReference type="GO" id="GO:0006904">
    <property type="term" value="P:vesicle docking involved in exocytosis"/>
    <property type="evidence" value="ECO:0007669"/>
    <property type="project" value="EnsemblFungi"/>
</dbReference>
<dbReference type="OrthoDB" id="4094515at2759"/>
<dbReference type="STRING" id="1071382.H2ASX1"/>
<dbReference type="GO" id="GO:0005934">
    <property type="term" value="C:cellular bud tip"/>
    <property type="evidence" value="ECO:0007669"/>
    <property type="project" value="EnsemblFungi"/>
</dbReference>
<dbReference type="InterPro" id="IPR028095">
    <property type="entry name" value="Mso1_N_dom"/>
</dbReference>
<dbReference type="KEGG" id="kaf:KAFR_0C04800"/>
<dbReference type="GO" id="GO:0005628">
    <property type="term" value="C:prospore membrane"/>
    <property type="evidence" value="ECO:0007669"/>
    <property type="project" value="EnsemblFungi"/>
</dbReference>
<dbReference type="Proteomes" id="UP000005220">
    <property type="component" value="Chromosome 3"/>
</dbReference>
<reference evidence="3 4" key="1">
    <citation type="journal article" date="2011" name="Proc. Natl. Acad. Sci. U.S.A.">
        <title>Evolutionary erosion of yeast sex chromosomes by mating-type switching accidents.</title>
        <authorList>
            <person name="Gordon J.L."/>
            <person name="Armisen D."/>
            <person name="Proux-Wera E."/>
            <person name="Oheigeartaigh S.S."/>
            <person name="Byrne K.P."/>
            <person name="Wolfe K.H."/>
        </authorList>
    </citation>
    <scope>NUCLEOTIDE SEQUENCE [LARGE SCALE GENOMIC DNA]</scope>
    <source>
        <strain evidence="4">ATCC 22294 / BCRC 22015 / CBS 2517 / CECT 1963 / NBRC 1671 / NRRL Y-8276</strain>
    </source>
</reference>
<dbReference type="GeneID" id="13885389"/>
<evidence type="ECO:0000256" key="1">
    <source>
        <dbReference type="SAM" id="MobiDB-lite"/>
    </source>
</evidence>
<feature type="compositionally biased region" description="Polar residues" evidence="1">
    <location>
        <begin position="188"/>
        <end position="215"/>
    </location>
</feature>
<protein>
    <recommendedName>
        <fullName evidence="2">Mso1 N-terminal domain-containing protein</fullName>
    </recommendedName>
</protein>
<accession>H2ASX1</accession>
<dbReference type="GO" id="GO:0033101">
    <property type="term" value="C:cellular bud membrane"/>
    <property type="evidence" value="ECO:0007669"/>
    <property type="project" value="EnsemblFungi"/>
</dbReference>